<keyword evidence="2" id="KW-1185">Reference proteome</keyword>
<gene>
    <name evidence="1" type="ORF">QQZ08_009696</name>
</gene>
<proteinExistence type="predicted"/>
<protein>
    <submittedName>
        <fullName evidence="1">Uncharacterized protein</fullName>
    </submittedName>
</protein>
<sequence>MPASSAPRGKTTTKEMWEAIKEYFGDGHVVGSSPLRYNLHMCDMEGLSASTNGSTPATRYGVEIIEEAMPLYSVLGGTSPSPCTCFDMALIVKHIDDFLATTSDADAGSHPEDYVITSGKDDGDIDETCLYIMRDTLSWWVHWTGSLRPSDYWKQIYVAFAAIPDDLQVPPADFLDGSFRFLGHSWDDCRQGLLAEGVSPAVVEFAEMCLWRQMLTQYLEKVDVDLLPMLRGKTSVMTQYRVQTGNTLGCAALVLASEGIESRSIEDNELEAASIAQCLSMDMAKEALGILQGERTETVAGHRTQLKRELRWVYVRCMDYLNSGRNAHILRRFASSGLHYVPMMDRYLERVRGNKRFPIGEGQARILAPFVKLPAVLAEGKELLNGGRIDKEQFVNTKMNGVEPIGETA</sequence>
<comment type="caution">
    <text evidence="1">The sequence shown here is derived from an EMBL/GenBank/DDBJ whole genome shotgun (WGS) entry which is preliminary data.</text>
</comment>
<dbReference type="EMBL" id="JAZAVK010000114">
    <property type="protein sequence ID" value="KAK7421975.1"/>
    <property type="molecule type" value="Genomic_DNA"/>
</dbReference>
<reference evidence="1 2" key="1">
    <citation type="journal article" date="2025" name="Microbiol. Resour. Announc.">
        <title>Draft genome sequences for Neonectria magnoliae and Neonectria punicea, canker pathogens of Liriodendron tulipifera and Acer saccharum in West Virginia.</title>
        <authorList>
            <person name="Petronek H.M."/>
            <person name="Kasson M.T."/>
            <person name="Metheny A.M."/>
            <person name="Stauder C.M."/>
            <person name="Lovett B."/>
            <person name="Lynch S.C."/>
            <person name="Garnas J.R."/>
            <person name="Kasson L.R."/>
            <person name="Stajich J.E."/>
        </authorList>
    </citation>
    <scope>NUCLEOTIDE SEQUENCE [LARGE SCALE GENOMIC DNA]</scope>
    <source>
        <strain evidence="1 2">NRRL 64651</strain>
    </source>
</reference>
<organism evidence="1 2">
    <name type="scientific">Neonectria magnoliae</name>
    <dbReference type="NCBI Taxonomy" id="2732573"/>
    <lineage>
        <taxon>Eukaryota</taxon>
        <taxon>Fungi</taxon>
        <taxon>Dikarya</taxon>
        <taxon>Ascomycota</taxon>
        <taxon>Pezizomycotina</taxon>
        <taxon>Sordariomycetes</taxon>
        <taxon>Hypocreomycetidae</taxon>
        <taxon>Hypocreales</taxon>
        <taxon>Nectriaceae</taxon>
        <taxon>Neonectria</taxon>
    </lineage>
</organism>
<dbReference type="Proteomes" id="UP001498421">
    <property type="component" value="Unassembled WGS sequence"/>
</dbReference>
<evidence type="ECO:0000313" key="1">
    <source>
        <dbReference type="EMBL" id="KAK7421975.1"/>
    </source>
</evidence>
<accession>A0ABR1HL92</accession>
<evidence type="ECO:0000313" key="2">
    <source>
        <dbReference type="Proteomes" id="UP001498421"/>
    </source>
</evidence>
<name>A0ABR1HL92_9HYPO</name>